<dbReference type="Proteomes" id="UP000004756">
    <property type="component" value="Unassembled WGS sequence"/>
</dbReference>
<dbReference type="InterPro" id="IPR020449">
    <property type="entry name" value="Tscrpt_reg_AraC-type_HTH"/>
</dbReference>
<organism evidence="5 6">
    <name type="scientific">[Clostridium] asparagiforme DSM 15981</name>
    <dbReference type="NCBI Taxonomy" id="518636"/>
    <lineage>
        <taxon>Bacteria</taxon>
        <taxon>Bacillati</taxon>
        <taxon>Bacillota</taxon>
        <taxon>Clostridia</taxon>
        <taxon>Lachnospirales</taxon>
        <taxon>Lachnospiraceae</taxon>
        <taxon>Enterocloster</taxon>
    </lineage>
</organism>
<comment type="caution">
    <text evidence="5">The sequence shown here is derived from an EMBL/GenBank/DDBJ whole genome shotgun (WGS) entry which is preliminary data.</text>
</comment>
<name>C0D596_9FIRM</name>
<dbReference type="SUPFAM" id="SSF46689">
    <property type="entry name" value="Homeodomain-like"/>
    <property type="match status" value="2"/>
</dbReference>
<dbReference type="GO" id="GO:0043565">
    <property type="term" value="F:sequence-specific DNA binding"/>
    <property type="evidence" value="ECO:0007669"/>
    <property type="project" value="InterPro"/>
</dbReference>
<keyword evidence="3" id="KW-0804">Transcription</keyword>
<dbReference type="InterPro" id="IPR009057">
    <property type="entry name" value="Homeodomain-like_sf"/>
</dbReference>
<dbReference type="SMART" id="SM00342">
    <property type="entry name" value="HTH_ARAC"/>
    <property type="match status" value="1"/>
</dbReference>
<protein>
    <submittedName>
        <fullName evidence="5">Transcriptional regulator, AraC family</fullName>
    </submittedName>
</protein>
<proteinExistence type="predicted"/>
<feature type="domain" description="HTH araC/xylS-type" evidence="4">
    <location>
        <begin position="329"/>
        <end position="427"/>
    </location>
</feature>
<dbReference type="PROSITE" id="PS00041">
    <property type="entry name" value="HTH_ARAC_FAMILY_1"/>
    <property type="match status" value="1"/>
</dbReference>
<dbReference type="AlphaFoldDB" id="C0D596"/>
<dbReference type="PANTHER" id="PTHR43280:SF10">
    <property type="entry name" value="REGULATORY PROTEIN POCR"/>
    <property type="match status" value="1"/>
</dbReference>
<reference evidence="5 6" key="1">
    <citation type="submission" date="2009-02" db="EMBL/GenBank/DDBJ databases">
        <title>Draft genome sequence of Clostridium asparagiforme (DSM 15981).</title>
        <authorList>
            <person name="Sudarsanam P."/>
            <person name="Ley R."/>
            <person name="Guruge J."/>
            <person name="Turnbaugh P.J."/>
            <person name="Mahowald M."/>
            <person name="Liep D."/>
            <person name="Gordon J."/>
        </authorList>
    </citation>
    <scope>NUCLEOTIDE SEQUENCE [LARGE SCALE GENOMIC DNA]</scope>
    <source>
        <strain evidence="5 6">DSM 15981</strain>
    </source>
</reference>
<dbReference type="InterPro" id="IPR018062">
    <property type="entry name" value="HTH_AraC-typ_CS"/>
</dbReference>
<accession>C0D596</accession>
<keyword evidence="6" id="KW-1185">Reference proteome</keyword>
<keyword evidence="2" id="KW-0238">DNA-binding</keyword>
<dbReference type="EMBL" id="ACCJ01000362">
    <property type="protein sequence ID" value="EEG53497.1"/>
    <property type="molecule type" value="Genomic_DNA"/>
</dbReference>
<gene>
    <name evidence="5" type="ORF">CLOSTASPAR_04442</name>
</gene>
<evidence type="ECO:0000256" key="1">
    <source>
        <dbReference type="ARBA" id="ARBA00023015"/>
    </source>
</evidence>
<evidence type="ECO:0000256" key="2">
    <source>
        <dbReference type="ARBA" id="ARBA00023125"/>
    </source>
</evidence>
<evidence type="ECO:0000259" key="4">
    <source>
        <dbReference type="PROSITE" id="PS01124"/>
    </source>
</evidence>
<evidence type="ECO:0000313" key="6">
    <source>
        <dbReference type="Proteomes" id="UP000004756"/>
    </source>
</evidence>
<keyword evidence="1" id="KW-0805">Transcription regulation</keyword>
<dbReference type="PANTHER" id="PTHR43280">
    <property type="entry name" value="ARAC-FAMILY TRANSCRIPTIONAL REGULATOR"/>
    <property type="match status" value="1"/>
</dbReference>
<dbReference type="Pfam" id="PF12833">
    <property type="entry name" value="HTH_18"/>
    <property type="match status" value="1"/>
</dbReference>
<dbReference type="HOGENOM" id="CLU_036605_5_0_9"/>
<dbReference type="InterPro" id="IPR018060">
    <property type="entry name" value="HTH_AraC"/>
</dbReference>
<dbReference type="PROSITE" id="PS01124">
    <property type="entry name" value="HTH_ARAC_FAMILY_2"/>
    <property type="match status" value="1"/>
</dbReference>
<evidence type="ECO:0000256" key="3">
    <source>
        <dbReference type="ARBA" id="ARBA00023163"/>
    </source>
</evidence>
<dbReference type="GO" id="GO:0003700">
    <property type="term" value="F:DNA-binding transcription factor activity"/>
    <property type="evidence" value="ECO:0007669"/>
    <property type="project" value="InterPro"/>
</dbReference>
<dbReference type="PRINTS" id="PR00032">
    <property type="entry name" value="HTHARAC"/>
</dbReference>
<dbReference type="Gene3D" id="1.10.10.60">
    <property type="entry name" value="Homeodomain-like"/>
    <property type="match status" value="2"/>
</dbReference>
<evidence type="ECO:0000313" key="5">
    <source>
        <dbReference type="EMBL" id="EEG53497.1"/>
    </source>
</evidence>
<sequence length="429" mass="49153">MKWIFVYFAAEIGGKWKMLEEHERAGLAGQFIEALLQVPVLCCRAGAGELEAGFKRFLPDFMKNSFPFFLSREMLESLEPSVIYHMTDFAGLNFQMFLYEGERGEQSAEAAAFHAFVAGPYLAVKPDEPYCERILQENGQSLSLMVPFRQFCLGLPIVSTSVMIGAMRTAVKAVTGEEGDVLYRHYEPREKKEQSPLYQSGGEEAVMELLEERYRYEKLMLQEVRQGNTDKALHYYRQFSRASRSIVRTEDPIRTSKNLGFSLNTMLRKSAELAGIHPVYLDIISSNFALLIENAYRMEEVEDIKFHMIGAYCRFVRTERLDQYSPLVRRAVTYIRLHLAEPLTLKQIAEGIRVSPSYLSRTFNREIGESVSNYIAGARVEKAAELLKFTGLPVQNIASYVGFANLNYFSRCFRLHKGTTPTQYRNRKP</sequence>